<evidence type="ECO:0000313" key="12">
    <source>
        <dbReference type="Proteomes" id="UP000018936"/>
    </source>
</evidence>
<dbReference type="PROSITE" id="PS50279">
    <property type="entry name" value="BPTI_KUNITZ_2"/>
    <property type="match status" value="2"/>
</dbReference>
<dbReference type="SMART" id="SM00217">
    <property type="entry name" value="WAP"/>
    <property type="match status" value="2"/>
</dbReference>
<dbReference type="FunFam" id="4.10.410.10:FF:000020">
    <property type="entry name" value="Collagen, type VI, alpha 3"/>
    <property type="match status" value="1"/>
</dbReference>
<dbReference type="InterPro" id="IPR020901">
    <property type="entry name" value="Prtase_inh_Kunz-CS"/>
</dbReference>
<keyword evidence="4" id="KW-0929">Antimicrobial</keyword>
<dbReference type="GO" id="GO:0005576">
    <property type="term" value="C:extracellular region"/>
    <property type="evidence" value="ECO:0007669"/>
    <property type="project" value="UniProtKB-SubCell"/>
</dbReference>
<dbReference type="InterPro" id="IPR036645">
    <property type="entry name" value="Elafin-like_sf"/>
</dbReference>
<dbReference type="InterPro" id="IPR008197">
    <property type="entry name" value="WAP_dom"/>
</dbReference>
<dbReference type="PRINTS" id="PR00759">
    <property type="entry name" value="BASICPTASE"/>
</dbReference>
<evidence type="ECO:0000256" key="2">
    <source>
        <dbReference type="ARBA" id="ARBA00008415"/>
    </source>
</evidence>
<evidence type="ECO:0000256" key="1">
    <source>
        <dbReference type="ARBA" id="ARBA00004613"/>
    </source>
</evidence>
<evidence type="ECO:0000256" key="4">
    <source>
        <dbReference type="ARBA" id="ARBA00022529"/>
    </source>
</evidence>
<name>V8N8X7_OPHHA</name>
<dbReference type="InterPro" id="IPR051388">
    <property type="entry name" value="Serpin_venom_toxin"/>
</dbReference>
<feature type="domain" description="WAP" evidence="10">
    <location>
        <begin position="97"/>
        <end position="144"/>
    </location>
</feature>
<dbReference type="GO" id="GO:0004867">
    <property type="term" value="F:serine-type endopeptidase inhibitor activity"/>
    <property type="evidence" value="ECO:0007669"/>
    <property type="project" value="InterPro"/>
</dbReference>
<keyword evidence="6" id="KW-1015">Disulfide bond</keyword>
<dbReference type="SUPFAM" id="SSF57362">
    <property type="entry name" value="BPTI-like"/>
    <property type="match status" value="2"/>
</dbReference>
<dbReference type="PANTHER" id="PTHR46751:SF1">
    <property type="entry name" value="WAP FOUR-DISULFIDE CORE DOMAIN PROTEIN 6A"/>
    <property type="match status" value="1"/>
</dbReference>
<gene>
    <name evidence="11" type="ORF">L345_16284</name>
</gene>
<dbReference type="Gene3D" id="4.10.410.10">
    <property type="entry name" value="Pancreatic trypsin inhibitor Kunitz domain"/>
    <property type="match status" value="2"/>
</dbReference>
<feature type="non-terminal residue" evidence="11">
    <location>
        <position position="1"/>
    </location>
</feature>
<dbReference type="SMART" id="SM00131">
    <property type="entry name" value="KU"/>
    <property type="match status" value="2"/>
</dbReference>
<dbReference type="OrthoDB" id="9021643at2759"/>
<dbReference type="Pfam" id="PF00014">
    <property type="entry name" value="Kunitz_BPTI"/>
    <property type="match status" value="2"/>
</dbReference>
<proteinExistence type="inferred from homology"/>
<dbReference type="Proteomes" id="UP000018936">
    <property type="component" value="Unassembled WGS sequence"/>
</dbReference>
<evidence type="ECO:0000259" key="9">
    <source>
        <dbReference type="PROSITE" id="PS50279"/>
    </source>
</evidence>
<dbReference type="PROSITE" id="PS51390">
    <property type="entry name" value="WAP"/>
    <property type="match status" value="1"/>
</dbReference>
<evidence type="ECO:0000256" key="6">
    <source>
        <dbReference type="ARBA" id="ARBA00023157"/>
    </source>
</evidence>
<feature type="domain" description="BPTI/Kunitz inhibitor" evidence="9">
    <location>
        <begin position="182"/>
        <end position="253"/>
    </location>
</feature>
<dbReference type="EMBL" id="AZIM01007380">
    <property type="protein sequence ID" value="ETE57997.1"/>
    <property type="molecule type" value="Genomic_DNA"/>
</dbReference>
<feature type="domain" description="BPTI/Kunitz inhibitor" evidence="9">
    <location>
        <begin position="47"/>
        <end position="97"/>
    </location>
</feature>
<feature type="region of interest" description="Disordered" evidence="8">
    <location>
        <begin position="1"/>
        <end position="25"/>
    </location>
</feature>
<dbReference type="PROSITE" id="PS00280">
    <property type="entry name" value="BPTI_KUNITZ_1"/>
    <property type="match status" value="1"/>
</dbReference>
<dbReference type="InterPro" id="IPR036880">
    <property type="entry name" value="Kunitz_BPTI_sf"/>
</dbReference>
<comment type="similarity">
    <text evidence="7">Belongs to the venom waprin family.</text>
</comment>
<dbReference type="CDD" id="cd00199">
    <property type="entry name" value="WAP"/>
    <property type="match status" value="1"/>
</dbReference>
<evidence type="ECO:0000256" key="7">
    <source>
        <dbReference type="ARBA" id="ARBA00035122"/>
    </source>
</evidence>
<keyword evidence="3" id="KW-0964">Secreted</keyword>
<keyword evidence="5" id="KW-0044">Antibiotic</keyword>
<evidence type="ECO:0000256" key="8">
    <source>
        <dbReference type="SAM" id="MobiDB-lite"/>
    </source>
</evidence>
<reference evidence="11 12" key="1">
    <citation type="journal article" date="2013" name="Proc. Natl. Acad. Sci. U.S.A.">
        <title>The king cobra genome reveals dynamic gene evolution and adaptation in the snake venom system.</title>
        <authorList>
            <person name="Vonk F.J."/>
            <person name="Casewell N.R."/>
            <person name="Henkel C.V."/>
            <person name="Heimberg A.M."/>
            <person name="Jansen H.J."/>
            <person name="McCleary R.J."/>
            <person name="Kerkkamp H.M."/>
            <person name="Vos R.A."/>
            <person name="Guerreiro I."/>
            <person name="Calvete J.J."/>
            <person name="Wuster W."/>
            <person name="Woods A.E."/>
            <person name="Logan J.M."/>
            <person name="Harrison R.A."/>
            <person name="Castoe T.A."/>
            <person name="de Koning A.P."/>
            <person name="Pollock D.D."/>
            <person name="Yandell M."/>
            <person name="Calderon D."/>
            <person name="Renjifo C."/>
            <person name="Currier R.B."/>
            <person name="Salgado D."/>
            <person name="Pla D."/>
            <person name="Sanz L."/>
            <person name="Hyder A.S."/>
            <person name="Ribeiro J.M."/>
            <person name="Arntzen J.W."/>
            <person name="van den Thillart G.E."/>
            <person name="Boetzer M."/>
            <person name="Pirovano W."/>
            <person name="Dirks R.P."/>
            <person name="Spaink H.P."/>
            <person name="Duboule D."/>
            <person name="McGlinn E."/>
            <person name="Kini R.M."/>
            <person name="Richardson M.K."/>
        </authorList>
    </citation>
    <scope>NUCLEOTIDE SEQUENCE</scope>
    <source>
        <tissue evidence="11">Blood</tissue>
    </source>
</reference>
<dbReference type="SUPFAM" id="SSF57256">
    <property type="entry name" value="Elafin-like"/>
    <property type="match status" value="2"/>
</dbReference>
<accession>V8N8X7</accession>
<dbReference type="AlphaFoldDB" id="V8N8X7"/>
<keyword evidence="12" id="KW-1185">Reference proteome</keyword>
<organism evidence="11 12">
    <name type="scientific">Ophiophagus hannah</name>
    <name type="common">King cobra</name>
    <name type="synonym">Naja hannah</name>
    <dbReference type="NCBI Taxonomy" id="8665"/>
    <lineage>
        <taxon>Eukaryota</taxon>
        <taxon>Metazoa</taxon>
        <taxon>Chordata</taxon>
        <taxon>Craniata</taxon>
        <taxon>Vertebrata</taxon>
        <taxon>Euteleostomi</taxon>
        <taxon>Lepidosauria</taxon>
        <taxon>Squamata</taxon>
        <taxon>Bifurcata</taxon>
        <taxon>Unidentata</taxon>
        <taxon>Episquamata</taxon>
        <taxon>Toxicofera</taxon>
        <taxon>Serpentes</taxon>
        <taxon>Colubroidea</taxon>
        <taxon>Elapidae</taxon>
        <taxon>Elapinae</taxon>
        <taxon>Ophiophagus</taxon>
    </lineage>
</organism>
<evidence type="ECO:0000313" key="11">
    <source>
        <dbReference type="EMBL" id="ETE57997.1"/>
    </source>
</evidence>
<comment type="subcellular location">
    <subcellularLocation>
        <location evidence="1">Secreted</location>
    </subcellularLocation>
</comment>
<comment type="similarity">
    <text evidence="2">Belongs to the venom Kunitz-type family.</text>
</comment>
<evidence type="ECO:0000259" key="10">
    <source>
        <dbReference type="PROSITE" id="PS51390"/>
    </source>
</evidence>
<dbReference type="PRINTS" id="PR00003">
    <property type="entry name" value="4DISULPHCORE"/>
</dbReference>
<dbReference type="Pfam" id="PF00095">
    <property type="entry name" value="WAP"/>
    <property type="match status" value="2"/>
</dbReference>
<evidence type="ECO:0000256" key="3">
    <source>
        <dbReference type="ARBA" id="ARBA00022525"/>
    </source>
</evidence>
<dbReference type="GO" id="GO:0042742">
    <property type="term" value="P:defense response to bacterium"/>
    <property type="evidence" value="ECO:0007669"/>
    <property type="project" value="UniProtKB-KW"/>
</dbReference>
<dbReference type="Gene3D" id="4.10.75.10">
    <property type="entry name" value="Elafin-like"/>
    <property type="match status" value="2"/>
</dbReference>
<sequence length="278" mass="30871">MGFVQREAADGKVVRSQGGQSGMGHAGGRPCLAGLDPMNPLFTTERCHHPVDPGHCEAHVTRFYYNHKYKKCKKFIYGGCKGNDNNFESFEECLHFCKEKPGVCPKASPDLITICPVKCRSDWECHGKQKCCPYGCTVDCKDPLQQEGERTKPGSGLLLLLGLLTLWTEMTPVSSQDQPEFCYLPANPGPCRATITRFYYNSDSKQCEKFTYDVKVTGNVLGSRSAAVMDAWLTAWILSKARPGTITICPVRCQSDWQCDGKQKCCTYACITDCMDAI</sequence>
<comment type="caution">
    <text evidence="11">The sequence shown here is derived from an EMBL/GenBank/DDBJ whole genome shotgun (WGS) entry which is preliminary data.</text>
</comment>
<dbReference type="InterPro" id="IPR002223">
    <property type="entry name" value="Kunitz_BPTI"/>
</dbReference>
<protein>
    <submittedName>
        <fullName evidence="11">Uncharacterized protein</fullName>
    </submittedName>
</protein>
<dbReference type="PANTHER" id="PTHR46751">
    <property type="entry name" value="EPPIN"/>
    <property type="match status" value="1"/>
</dbReference>
<evidence type="ECO:0000256" key="5">
    <source>
        <dbReference type="ARBA" id="ARBA00023022"/>
    </source>
</evidence>